<dbReference type="Proteomes" id="UP001165060">
    <property type="component" value="Unassembled WGS sequence"/>
</dbReference>
<evidence type="ECO:0000256" key="2">
    <source>
        <dbReference type="SAM" id="MobiDB-lite"/>
    </source>
</evidence>
<reference evidence="3 4" key="1">
    <citation type="journal article" date="2023" name="Commun. Biol.">
        <title>Genome analysis of Parmales, the sister group of diatoms, reveals the evolutionary specialization of diatoms from phago-mixotrophs to photoautotrophs.</title>
        <authorList>
            <person name="Ban H."/>
            <person name="Sato S."/>
            <person name="Yoshikawa S."/>
            <person name="Yamada K."/>
            <person name="Nakamura Y."/>
            <person name="Ichinomiya M."/>
            <person name="Sato N."/>
            <person name="Blanc-Mathieu R."/>
            <person name="Endo H."/>
            <person name="Kuwata A."/>
            <person name="Ogata H."/>
        </authorList>
    </citation>
    <scope>NUCLEOTIDE SEQUENCE [LARGE SCALE GENOMIC DNA]</scope>
</reference>
<protein>
    <submittedName>
        <fullName evidence="3">Uncharacterized protein</fullName>
    </submittedName>
</protein>
<evidence type="ECO:0000256" key="1">
    <source>
        <dbReference type="SAM" id="Coils"/>
    </source>
</evidence>
<comment type="caution">
    <text evidence="3">The sequence shown here is derived from an EMBL/GenBank/DDBJ whole genome shotgun (WGS) entry which is preliminary data.</text>
</comment>
<feature type="region of interest" description="Disordered" evidence="2">
    <location>
        <begin position="717"/>
        <end position="741"/>
    </location>
</feature>
<evidence type="ECO:0000313" key="3">
    <source>
        <dbReference type="EMBL" id="GMI28024.1"/>
    </source>
</evidence>
<dbReference type="EMBL" id="BRYB01002949">
    <property type="protein sequence ID" value="GMI28024.1"/>
    <property type="molecule type" value="Genomic_DNA"/>
</dbReference>
<evidence type="ECO:0000313" key="4">
    <source>
        <dbReference type="Proteomes" id="UP001165060"/>
    </source>
</evidence>
<gene>
    <name evidence="3" type="ORF">TeGR_g6092</name>
</gene>
<proteinExistence type="predicted"/>
<feature type="compositionally biased region" description="Acidic residues" evidence="2">
    <location>
        <begin position="725"/>
        <end position="741"/>
    </location>
</feature>
<sequence>MFAQERGVDLVRWFTPDEASERKHAFMKEGDLMLTKGVFTTKITGLGLGLGADQDQDTQDEIAAAISKGSIDTLARPRNCQAESLHPESQAKRISLRKVFDVSKVTTSLSVPIASPKTTEATPITTNDAPTTTAMAARRGVTSPPRAPRPKPPPVNVPPIKPAAPLPLAQKPLWSPSAPAHEKAFAPVSVATNAPAIDLEREIEACLKTLARQSDMYHKLRARLNLDEKAGVGGEAGGATISAREITKALADLGLKLGPAGIAVMLRAVSGTPAEEPTPTGIDAATLRSYLLKLKLNKNIKWDEWATKKKEQEEEELRRKQKEFQKALHGQEFSLDEADWQDMVASFNVVPDDVLRKEIHARAVEWLSGPEGVRETRKKAADAELRKGSSYIIDEDDKAQIVRDAKLETLSEKKQAMTALEFPDKPATTDAPTPPSSAFFPVTKSMFQEYITLCKRKHYTDTEKFSDWCKARQENRARVKEARKDWVESKEEARKRKETAGSKVAAVADVEELVKDLVAAAQQETVIGARGEKGVNVVKPSRKGIELAKKLHEIQRLSGEGKVVSKATFDTVMKDVIFSLMADKKTAKQAKALAKEIMAKQGSEGEVGSSFFVEDEGGKIADRALEIFEKKRNVADASYKKWLREKKVEARKAKKATKSEEKKKVKEEEARKKAAAEAYEKWTALRQGKKYFSAKRKEEVRIPRRKAKTGKAWVELPLDEQGNPLDEDFLDDEGDENLVEN</sequence>
<accession>A0ABQ6MK19</accession>
<organism evidence="3 4">
    <name type="scientific">Tetraparma gracilis</name>
    <dbReference type="NCBI Taxonomy" id="2962635"/>
    <lineage>
        <taxon>Eukaryota</taxon>
        <taxon>Sar</taxon>
        <taxon>Stramenopiles</taxon>
        <taxon>Ochrophyta</taxon>
        <taxon>Bolidophyceae</taxon>
        <taxon>Parmales</taxon>
        <taxon>Triparmaceae</taxon>
        <taxon>Tetraparma</taxon>
    </lineage>
</organism>
<keyword evidence="1" id="KW-0175">Coiled coil</keyword>
<feature type="coiled-coil region" evidence="1">
    <location>
        <begin position="643"/>
        <end position="678"/>
    </location>
</feature>
<feature type="region of interest" description="Disordered" evidence="2">
    <location>
        <begin position="137"/>
        <end position="156"/>
    </location>
</feature>
<name>A0ABQ6MK19_9STRA</name>
<keyword evidence="4" id="KW-1185">Reference proteome</keyword>
<feature type="coiled-coil region" evidence="1">
    <location>
        <begin position="303"/>
        <end position="330"/>
    </location>
</feature>
<feature type="compositionally biased region" description="Pro residues" evidence="2">
    <location>
        <begin position="145"/>
        <end position="156"/>
    </location>
</feature>